<evidence type="ECO:0000256" key="5">
    <source>
        <dbReference type="ARBA" id="ARBA00022454"/>
    </source>
</evidence>
<evidence type="ECO:0000256" key="14">
    <source>
        <dbReference type="ARBA" id="ARBA00023125"/>
    </source>
</evidence>
<keyword evidence="12" id="KW-0007">Acetylation</keyword>
<evidence type="ECO:0000256" key="6">
    <source>
        <dbReference type="ARBA" id="ARBA00022481"/>
    </source>
</evidence>
<evidence type="ECO:0000256" key="15">
    <source>
        <dbReference type="ARBA" id="ARBA00023163"/>
    </source>
</evidence>
<evidence type="ECO:0000313" key="22">
    <source>
        <dbReference type="Proteomes" id="UP000233100"/>
    </source>
</evidence>
<dbReference type="InterPro" id="IPR000116">
    <property type="entry name" value="HMGA"/>
</dbReference>
<evidence type="ECO:0000256" key="12">
    <source>
        <dbReference type="ARBA" id="ARBA00022990"/>
    </source>
</evidence>
<evidence type="ECO:0000256" key="4">
    <source>
        <dbReference type="ARBA" id="ARBA00016747"/>
    </source>
</evidence>
<comment type="subunit">
    <text evidence="18">Interacts with HIPK2.</text>
</comment>
<keyword evidence="9" id="KW-0677">Repeat</keyword>
<evidence type="ECO:0000256" key="1">
    <source>
        <dbReference type="ARBA" id="ARBA00004123"/>
    </source>
</evidence>
<sequence length="505" mass="53059">MSESSSKSSQPLASKQEKDGTEKRGRGRPRKQPPVSPGTALVGSQEPSEVPTPKRPRGRPKGSKNKENHHNSRKETKGQTQKTGEGGRGGHLAGILGGGAVTHACRLPLTGGAASFWDWTALLRSHRPRPFPRPTITTDSGRHPHLPPVPSPPHYTAHQPLQGSHGLSGEQFSPGLSSQLPPPTHAYTHALLDKANIPLSRTLHLLRPHSLGGGDIALWAFGLGALSLLLHCSLWLPVVGPGRVPLALKGAQAPSHPGPPYSTALAAAGVASGGGAGPRIPPAKLSLSSHGAHTFHPSPPSLVPALGWAAPFGSRKAGGVCPYSRFTVATAPLPSAWDLSTCGGDGDAVAYCPGEAHEPCGRHLRWAGAAPLTLLCFRHSAISPSSDGAPITRSSPCPLPTPSCSSLPPKVLVPFFLCSQTTSGQLCCFLFNVPFFDIRHCCCYQRQMFIIASCSAHDPLPQDTLCGEEGLGHGRLGDRLPQSQGRWGPAPRMLQQSEQGGPNRP</sequence>
<keyword evidence="22" id="KW-1185">Reference proteome</keyword>
<evidence type="ECO:0000256" key="20">
    <source>
        <dbReference type="SAM" id="MobiDB-lite"/>
    </source>
</evidence>
<keyword evidence="7" id="KW-1017">Isopeptide bond</keyword>
<accession>A0A7N9CDF2</accession>
<keyword evidence="8" id="KW-0597">Phosphoprotein</keyword>
<dbReference type="GO" id="GO:0003677">
    <property type="term" value="F:DNA binding"/>
    <property type="evidence" value="ECO:0007669"/>
    <property type="project" value="UniProtKB-KW"/>
</dbReference>
<feature type="region of interest" description="Disordered" evidence="20">
    <location>
        <begin position="150"/>
        <end position="184"/>
    </location>
</feature>
<reference evidence="21" key="3">
    <citation type="submission" date="2025-09" db="UniProtKB">
        <authorList>
            <consortium name="Ensembl"/>
        </authorList>
    </citation>
    <scope>IDENTIFICATION</scope>
</reference>
<keyword evidence="10" id="KW-0013">ADP-ribosylation</keyword>
<feature type="compositionally biased region" description="Basic residues" evidence="20">
    <location>
        <begin position="54"/>
        <end position="63"/>
    </location>
</feature>
<dbReference type="GO" id="GO:0010557">
    <property type="term" value="P:positive regulation of macromolecule biosynthetic process"/>
    <property type="evidence" value="ECO:0007669"/>
    <property type="project" value="UniProtKB-ARBA"/>
</dbReference>
<feature type="compositionally biased region" description="Polar residues" evidence="20">
    <location>
        <begin position="494"/>
        <end position="505"/>
    </location>
</feature>
<evidence type="ECO:0000256" key="16">
    <source>
        <dbReference type="ARBA" id="ARBA00023242"/>
    </source>
</evidence>
<feature type="region of interest" description="Disordered" evidence="20">
    <location>
        <begin position="477"/>
        <end position="505"/>
    </location>
</feature>
<dbReference type="PANTHER" id="PTHR23341">
    <property type="entry name" value="HIGH MOBILITY GROUP PROTEINS HMG-A AND C"/>
    <property type="match status" value="1"/>
</dbReference>
<feature type="region of interest" description="Disordered" evidence="20">
    <location>
        <begin position="1"/>
        <end position="91"/>
    </location>
</feature>
<keyword evidence="6" id="KW-0488">Methylation</keyword>
<dbReference type="PROSITE" id="PS00354">
    <property type="entry name" value="HMGI_Y"/>
    <property type="match status" value="1"/>
</dbReference>
<dbReference type="PANTHER" id="PTHR23341:SF1">
    <property type="entry name" value="HIGH MOBILITY GROUP PROTEIN HMG-I_HMG-Y"/>
    <property type="match status" value="1"/>
</dbReference>
<evidence type="ECO:0000256" key="8">
    <source>
        <dbReference type="ARBA" id="ARBA00022553"/>
    </source>
</evidence>
<reference evidence="21" key="2">
    <citation type="submission" date="2025-08" db="UniProtKB">
        <authorList>
            <consortium name="Ensembl"/>
        </authorList>
    </citation>
    <scope>IDENTIFICATION</scope>
</reference>
<proteinExistence type="inferred from homology"/>
<keyword evidence="5" id="KW-0158">Chromosome</keyword>
<keyword evidence="15" id="KW-0804">Transcription</keyword>
<evidence type="ECO:0000256" key="2">
    <source>
        <dbReference type="ARBA" id="ARBA00004286"/>
    </source>
</evidence>
<dbReference type="AlphaFoldDB" id="A0A7N9CDF2"/>
<dbReference type="GeneTree" id="ENSGT00730000111329"/>
<keyword evidence="13" id="KW-0805">Transcription regulation</keyword>
<evidence type="ECO:0000256" key="10">
    <source>
        <dbReference type="ARBA" id="ARBA00022765"/>
    </source>
</evidence>
<comment type="function">
    <text evidence="17">HMG-I/Y bind preferentially to the minor groove of A+T rich regions in double-stranded DNA. It is suggested that these proteins could function in nucleosome phasing and in the 3'-end processing of mRNA transcripts. They are also involved in the transcription regulation of genes containing, or in close proximity to A+T-rich regions.</text>
</comment>
<dbReference type="PRINTS" id="PR00929">
    <property type="entry name" value="ATHOOK"/>
</dbReference>
<protein>
    <recommendedName>
        <fullName evidence="4">High mobility group protein HMG-I/HMG-Y</fullName>
    </recommendedName>
    <alternativeName>
        <fullName evidence="19">High mobility group AT-hook protein 1</fullName>
    </alternativeName>
</protein>
<evidence type="ECO:0000256" key="7">
    <source>
        <dbReference type="ARBA" id="ARBA00022499"/>
    </source>
</evidence>
<evidence type="ECO:0000256" key="18">
    <source>
        <dbReference type="ARBA" id="ARBA00025848"/>
    </source>
</evidence>
<evidence type="ECO:0000256" key="17">
    <source>
        <dbReference type="ARBA" id="ARBA00025155"/>
    </source>
</evidence>
<keyword evidence="14" id="KW-0238">DNA-binding</keyword>
<evidence type="ECO:0000256" key="3">
    <source>
        <dbReference type="ARBA" id="ARBA00010812"/>
    </source>
</evidence>
<keyword evidence="16" id="KW-0539">Nucleus</keyword>
<comment type="subcellular location">
    <subcellularLocation>
        <location evidence="2">Chromosome</location>
    </subcellularLocation>
    <subcellularLocation>
        <location evidence="1">Nucleus</location>
    </subcellularLocation>
</comment>
<dbReference type="InterPro" id="IPR017956">
    <property type="entry name" value="AT_hook_DNA-bd_motif"/>
</dbReference>
<dbReference type="GO" id="GO:0003712">
    <property type="term" value="F:transcription coregulator activity"/>
    <property type="evidence" value="ECO:0007669"/>
    <property type="project" value="TreeGrafter"/>
</dbReference>
<keyword evidence="11" id="KW-0832">Ubl conjugation</keyword>
<name>A0A7N9CDF2_MACFA</name>
<dbReference type="InterPro" id="IPR000637">
    <property type="entry name" value="HMGI/Y_DNA-bd_CS"/>
</dbReference>
<evidence type="ECO:0000313" key="21">
    <source>
        <dbReference type="Ensembl" id="ENSMFAP00000050272.1"/>
    </source>
</evidence>
<comment type="similarity">
    <text evidence="3">Belongs to the HMGA family.</text>
</comment>
<dbReference type="GO" id="GO:0000785">
    <property type="term" value="C:chromatin"/>
    <property type="evidence" value="ECO:0007669"/>
    <property type="project" value="InterPro"/>
</dbReference>
<evidence type="ECO:0000256" key="11">
    <source>
        <dbReference type="ARBA" id="ARBA00022843"/>
    </source>
</evidence>
<evidence type="ECO:0000256" key="9">
    <source>
        <dbReference type="ARBA" id="ARBA00022737"/>
    </source>
</evidence>
<dbReference type="PRINTS" id="PR00930">
    <property type="entry name" value="HIGHMOBLTYIY"/>
</dbReference>
<organism evidence="21 22">
    <name type="scientific">Macaca fascicularis</name>
    <name type="common">Crab-eating macaque</name>
    <name type="synonym">Cynomolgus monkey</name>
    <dbReference type="NCBI Taxonomy" id="9541"/>
    <lineage>
        <taxon>Eukaryota</taxon>
        <taxon>Metazoa</taxon>
        <taxon>Chordata</taxon>
        <taxon>Craniata</taxon>
        <taxon>Vertebrata</taxon>
        <taxon>Euteleostomi</taxon>
        <taxon>Mammalia</taxon>
        <taxon>Eutheria</taxon>
        <taxon>Euarchontoglires</taxon>
        <taxon>Primates</taxon>
        <taxon>Haplorrhini</taxon>
        <taxon>Catarrhini</taxon>
        <taxon>Cercopithecidae</taxon>
        <taxon>Cercopithecinae</taxon>
        <taxon>Macaca</taxon>
    </lineage>
</organism>
<evidence type="ECO:0000256" key="13">
    <source>
        <dbReference type="ARBA" id="ARBA00023015"/>
    </source>
</evidence>
<feature type="compositionally biased region" description="Basic and acidic residues" evidence="20">
    <location>
        <begin position="15"/>
        <end position="24"/>
    </location>
</feature>
<evidence type="ECO:0000256" key="19">
    <source>
        <dbReference type="ARBA" id="ARBA00031514"/>
    </source>
</evidence>
<feature type="compositionally biased region" description="Polar residues" evidence="20">
    <location>
        <begin position="170"/>
        <end position="179"/>
    </location>
</feature>
<reference evidence="21 22" key="1">
    <citation type="submission" date="2013-03" db="EMBL/GenBank/DDBJ databases">
        <authorList>
            <person name="Warren W."/>
            <person name="Wilson R.K."/>
        </authorList>
    </citation>
    <scope>NUCLEOTIDE SEQUENCE</scope>
</reference>
<feature type="compositionally biased region" description="Basic and acidic residues" evidence="20">
    <location>
        <begin position="64"/>
        <end position="77"/>
    </location>
</feature>
<dbReference type="Ensembl" id="ENSMFAT00000073951.1">
    <property type="protein sequence ID" value="ENSMFAP00000050272.1"/>
    <property type="gene ID" value="ENSMFAG00000059689.1"/>
</dbReference>
<dbReference type="Proteomes" id="UP000233100">
    <property type="component" value="Chromosome 4"/>
</dbReference>
<dbReference type="GO" id="GO:0006355">
    <property type="term" value="P:regulation of DNA-templated transcription"/>
    <property type="evidence" value="ECO:0007669"/>
    <property type="project" value="InterPro"/>
</dbReference>
<dbReference type="GO" id="GO:0005634">
    <property type="term" value="C:nucleus"/>
    <property type="evidence" value="ECO:0007669"/>
    <property type="project" value="UniProtKB-SubCell"/>
</dbReference>